<sequence length="254" mass="28567">MAASMALTKPLLYFFPPSYATMKARVLMEEKGIEYDLELVHTFLCENLQRSYVQKVNPKGTVPALALPNGTILTESLEIMKWADNHDNAPLGGSSVDRTKVDFWLDAMDKFDGNYFIWALCPPPLGPILHDQLIFKKAFVEQHAKFVAELAQFYTEKANWTAQEIEKLKDEDAKNSIKDEVRRLVQTAEKQLASTEFVAGEAVSAADAMFATLLNRVEMAQLGPELLADAPKVQEYWEKFKARKSYLASVPASL</sequence>
<feature type="domain" description="GST N-terminal" evidence="1">
    <location>
        <begin position="8"/>
        <end position="91"/>
    </location>
</feature>
<dbReference type="SUPFAM" id="SSF52833">
    <property type="entry name" value="Thioredoxin-like"/>
    <property type="match status" value="1"/>
</dbReference>
<organism evidence="3 4">
    <name type="scientific">Klebsormidium nitens</name>
    <name type="common">Green alga</name>
    <name type="synonym">Ulothrix nitens</name>
    <dbReference type="NCBI Taxonomy" id="105231"/>
    <lineage>
        <taxon>Eukaryota</taxon>
        <taxon>Viridiplantae</taxon>
        <taxon>Streptophyta</taxon>
        <taxon>Klebsormidiophyceae</taxon>
        <taxon>Klebsormidiales</taxon>
        <taxon>Klebsormidiaceae</taxon>
        <taxon>Klebsormidium</taxon>
    </lineage>
</organism>
<dbReference type="Pfam" id="PF00043">
    <property type="entry name" value="GST_C"/>
    <property type="match status" value="1"/>
</dbReference>
<dbReference type="Proteomes" id="UP000054558">
    <property type="component" value="Unassembled WGS sequence"/>
</dbReference>
<dbReference type="Pfam" id="PF13409">
    <property type="entry name" value="GST_N_2"/>
    <property type="match status" value="1"/>
</dbReference>
<keyword evidence="4" id="KW-1185">Reference proteome</keyword>
<dbReference type="InterPro" id="IPR036282">
    <property type="entry name" value="Glutathione-S-Trfase_C_sf"/>
</dbReference>
<evidence type="ECO:0000259" key="1">
    <source>
        <dbReference type="PROSITE" id="PS50404"/>
    </source>
</evidence>
<dbReference type="GO" id="GO:0004364">
    <property type="term" value="F:glutathione transferase activity"/>
    <property type="evidence" value="ECO:0007669"/>
    <property type="project" value="InterPro"/>
</dbReference>
<dbReference type="PANTHER" id="PTHR45374:SF1">
    <property type="entry name" value="GLUTATHIONE S-TRANSFERASE TCHQD"/>
    <property type="match status" value="1"/>
</dbReference>
<dbReference type="PANTHER" id="PTHR45374">
    <property type="entry name" value="GLUTATHIONE S-TRANSFERASE TCHQD"/>
    <property type="match status" value="1"/>
</dbReference>
<dbReference type="PROSITE" id="PS50404">
    <property type="entry name" value="GST_NTER"/>
    <property type="match status" value="1"/>
</dbReference>
<dbReference type="OrthoDB" id="418495at2759"/>
<dbReference type="InterPro" id="IPR036249">
    <property type="entry name" value="Thioredoxin-like_sf"/>
</dbReference>
<protein>
    <submittedName>
        <fullName evidence="3">Glutathione S-transferase family protein</fullName>
    </submittedName>
</protein>
<dbReference type="SUPFAM" id="SSF47616">
    <property type="entry name" value="GST C-terminal domain-like"/>
    <property type="match status" value="1"/>
</dbReference>
<dbReference type="SFLD" id="SFLDG00358">
    <property type="entry name" value="Main_(cytGST)"/>
    <property type="match status" value="1"/>
</dbReference>
<dbReference type="InterPro" id="IPR004046">
    <property type="entry name" value="GST_C"/>
</dbReference>
<keyword evidence="3" id="KW-0808">Transferase</keyword>
<dbReference type="InterPro" id="IPR040079">
    <property type="entry name" value="Glutathione_S-Trfase"/>
</dbReference>
<reference evidence="3 4" key="1">
    <citation type="journal article" date="2014" name="Nat. Commun.">
        <title>Klebsormidium flaccidum genome reveals primary factors for plant terrestrial adaptation.</title>
        <authorList>
            <person name="Hori K."/>
            <person name="Maruyama F."/>
            <person name="Fujisawa T."/>
            <person name="Togashi T."/>
            <person name="Yamamoto N."/>
            <person name="Seo M."/>
            <person name="Sato S."/>
            <person name="Yamada T."/>
            <person name="Mori H."/>
            <person name="Tajima N."/>
            <person name="Moriyama T."/>
            <person name="Ikeuchi M."/>
            <person name="Watanabe M."/>
            <person name="Wada H."/>
            <person name="Kobayashi K."/>
            <person name="Saito M."/>
            <person name="Masuda T."/>
            <person name="Sasaki-Sekimoto Y."/>
            <person name="Mashiguchi K."/>
            <person name="Awai K."/>
            <person name="Shimojima M."/>
            <person name="Masuda S."/>
            <person name="Iwai M."/>
            <person name="Nobusawa T."/>
            <person name="Narise T."/>
            <person name="Kondo S."/>
            <person name="Saito H."/>
            <person name="Sato R."/>
            <person name="Murakawa M."/>
            <person name="Ihara Y."/>
            <person name="Oshima-Yamada Y."/>
            <person name="Ohtaka K."/>
            <person name="Satoh M."/>
            <person name="Sonobe K."/>
            <person name="Ishii M."/>
            <person name="Ohtani R."/>
            <person name="Kanamori-Sato M."/>
            <person name="Honoki R."/>
            <person name="Miyazaki D."/>
            <person name="Mochizuki H."/>
            <person name="Umetsu J."/>
            <person name="Higashi K."/>
            <person name="Shibata D."/>
            <person name="Kamiya Y."/>
            <person name="Sato N."/>
            <person name="Nakamura Y."/>
            <person name="Tabata S."/>
            <person name="Ida S."/>
            <person name="Kurokawa K."/>
            <person name="Ohta H."/>
        </authorList>
    </citation>
    <scope>NUCLEOTIDE SEQUENCE [LARGE SCALE GENOMIC DNA]</scope>
    <source>
        <strain evidence="3 4">NIES-2285</strain>
    </source>
</reference>
<dbReference type="STRING" id="105231.A0A1Y1HHY6"/>
<evidence type="ECO:0000259" key="2">
    <source>
        <dbReference type="PROSITE" id="PS50405"/>
    </source>
</evidence>
<name>A0A1Y1HHY6_KLENI</name>
<dbReference type="CDD" id="cd00299">
    <property type="entry name" value="GST_C_family"/>
    <property type="match status" value="1"/>
</dbReference>
<accession>A0A1Y1HHY6</accession>
<dbReference type="InterPro" id="IPR010987">
    <property type="entry name" value="Glutathione-S-Trfase_C-like"/>
</dbReference>
<evidence type="ECO:0000313" key="4">
    <source>
        <dbReference type="Proteomes" id="UP000054558"/>
    </source>
</evidence>
<dbReference type="InterPro" id="IPR044617">
    <property type="entry name" value="TCHQD"/>
</dbReference>
<dbReference type="Gene3D" id="3.40.30.10">
    <property type="entry name" value="Glutaredoxin"/>
    <property type="match status" value="1"/>
</dbReference>
<proteinExistence type="predicted"/>
<dbReference type="OMA" id="HRIMIAL"/>
<dbReference type="InterPro" id="IPR004045">
    <property type="entry name" value="Glutathione_S-Trfase_N"/>
</dbReference>
<evidence type="ECO:0000313" key="3">
    <source>
        <dbReference type="EMBL" id="GAQ78065.1"/>
    </source>
</evidence>
<dbReference type="AlphaFoldDB" id="A0A1Y1HHY6"/>
<dbReference type="Gene3D" id="1.20.1050.10">
    <property type="match status" value="1"/>
</dbReference>
<dbReference type="SFLD" id="SFLDS00019">
    <property type="entry name" value="Glutathione_Transferase_(cytos"/>
    <property type="match status" value="1"/>
</dbReference>
<gene>
    <name evidence="3" type="ORF">KFL_000070340</name>
</gene>
<dbReference type="PROSITE" id="PS50405">
    <property type="entry name" value="GST_CTER"/>
    <property type="match status" value="1"/>
</dbReference>
<feature type="domain" description="GST C-terminal" evidence="2">
    <location>
        <begin position="133"/>
        <end position="254"/>
    </location>
</feature>
<dbReference type="EMBL" id="DF236956">
    <property type="protein sequence ID" value="GAQ78065.1"/>
    <property type="molecule type" value="Genomic_DNA"/>
</dbReference>